<proteinExistence type="predicted"/>
<dbReference type="PANTHER" id="PTHR30146">
    <property type="entry name" value="LACI-RELATED TRANSCRIPTIONAL REPRESSOR"/>
    <property type="match status" value="1"/>
</dbReference>
<evidence type="ECO:0000256" key="2">
    <source>
        <dbReference type="ARBA" id="ARBA00023125"/>
    </source>
</evidence>
<dbReference type="SMART" id="SM00420">
    <property type="entry name" value="HTH_DEOR"/>
    <property type="match status" value="1"/>
</dbReference>
<dbReference type="Gene3D" id="3.40.50.2300">
    <property type="match status" value="2"/>
</dbReference>
<dbReference type="AlphaFoldDB" id="A0A371NX00"/>
<evidence type="ECO:0000256" key="3">
    <source>
        <dbReference type="ARBA" id="ARBA00023163"/>
    </source>
</evidence>
<accession>A0A371NX00</accession>
<dbReference type="InterPro" id="IPR036390">
    <property type="entry name" value="WH_DNA-bd_sf"/>
</dbReference>
<dbReference type="PROSITE" id="PS00894">
    <property type="entry name" value="HTH_DEOR_1"/>
    <property type="match status" value="1"/>
</dbReference>
<comment type="caution">
    <text evidence="5">The sequence shown here is derived from an EMBL/GenBank/DDBJ whole genome shotgun (WGS) entry which is preliminary data.</text>
</comment>
<evidence type="ECO:0000313" key="5">
    <source>
        <dbReference type="EMBL" id="REJ06827.1"/>
    </source>
</evidence>
<dbReference type="EMBL" id="QUAB01000031">
    <property type="protein sequence ID" value="REJ06827.1"/>
    <property type="molecule type" value="Genomic_DNA"/>
</dbReference>
<keyword evidence="1" id="KW-0805">Transcription regulation</keyword>
<dbReference type="InterPro" id="IPR018356">
    <property type="entry name" value="Tscrpt_reg_HTH_DeoR_CS"/>
</dbReference>
<dbReference type="Proteomes" id="UP000262172">
    <property type="component" value="Unassembled WGS sequence"/>
</dbReference>
<keyword evidence="2" id="KW-0238">DNA-binding</keyword>
<dbReference type="Pfam" id="PF13377">
    <property type="entry name" value="Peripla_BP_3"/>
    <property type="match status" value="1"/>
</dbReference>
<dbReference type="Gene3D" id="1.10.10.10">
    <property type="entry name" value="Winged helix-like DNA-binding domain superfamily/Winged helix DNA-binding domain"/>
    <property type="match status" value="1"/>
</dbReference>
<evidence type="ECO:0000313" key="6">
    <source>
        <dbReference type="Proteomes" id="UP000262172"/>
    </source>
</evidence>
<dbReference type="PROSITE" id="PS51000">
    <property type="entry name" value="HTH_DEOR_2"/>
    <property type="match status" value="1"/>
</dbReference>
<dbReference type="SUPFAM" id="SSF46785">
    <property type="entry name" value="Winged helix' DNA-binding domain"/>
    <property type="match status" value="1"/>
</dbReference>
<dbReference type="InterPro" id="IPR001034">
    <property type="entry name" value="DeoR_HTH"/>
</dbReference>
<name>A0A371NX00_9MICO</name>
<sequence length="356" mass="38214">MIAEERRERILREIVLRGRLEVADFAQRTGLSGMTIRRDLTVLADRGLIRRVHGGAVLPETAEAPAVGSRGIGRPSRPVATVGLIVPDAGYYFPPMIRGAGEAAHAAGIRIVLGTTNYDPREEVHQLTRLAAGDVDAIMLITARPGVDDSMTWDAISGIGTPVVLVERSADGAPTALRIDSVRSDHSFGAELAVDHLAERGHDGVGLLLRETATAPWVALGHARATRRHGMRTAPVATAPSPRWGDGSTPEVLRTFLEDCLAHDIRSAIVLPDDLAVALLGVVEDRGLRVPEDFAIVAYDDEIASFAGVPLTAIAPPKRAVGRRALETCLLRLEQREDAPAQRIQLTPTINVRESS</sequence>
<keyword evidence="3" id="KW-0804">Transcription</keyword>
<dbReference type="GO" id="GO:0003700">
    <property type="term" value="F:DNA-binding transcription factor activity"/>
    <property type="evidence" value="ECO:0007669"/>
    <property type="project" value="InterPro"/>
</dbReference>
<evidence type="ECO:0000256" key="1">
    <source>
        <dbReference type="ARBA" id="ARBA00023015"/>
    </source>
</evidence>
<keyword evidence="6" id="KW-1185">Reference proteome</keyword>
<dbReference type="InterPro" id="IPR028082">
    <property type="entry name" value="Peripla_BP_I"/>
</dbReference>
<dbReference type="Pfam" id="PF08220">
    <property type="entry name" value="HTH_DeoR"/>
    <property type="match status" value="1"/>
</dbReference>
<protein>
    <submittedName>
        <fullName evidence="5">DeoR family transcriptional regulator</fullName>
    </submittedName>
</protein>
<dbReference type="RefSeq" id="WP_116241251.1">
    <property type="nucleotide sequence ID" value="NZ_QUAB01000031.1"/>
</dbReference>
<organism evidence="5 6">
    <name type="scientific">Microbacterium bovistercoris</name>
    <dbReference type="NCBI Taxonomy" id="2293570"/>
    <lineage>
        <taxon>Bacteria</taxon>
        <taxon>Bacillati</taxon>
        <taxon>Actinomycetota</taxon>
        <taxon>Actinomycetes</taxon>
        <taxon>Micrococcales</taxon>
        <taxon>Microbacteriaceae</taxon>
        <taxon>Microbacterium</taxon>
    </lineage>
</organism>
<feature type="domain" description="HTH deoR-type" evidence="4">
    <location>
        <begin position="3"/>
        <end position="58"/>
    </location>
</feature>
<evidence type="ECO:0000259" key="4">
    <source>
        <dbReference type="PROSITE" id="PS51000"/>
    </source>
</evidence>
<dbReference type="SUPFAM" id="SSF53822">
    <property type="entry name" value="Periplasmic binding protein-like I"/>
    <property type="match status" value="1"/>
</dbReference>
<dbReference type="OrthoDB" id="3252280at2"/>
<dbReference type="InterPro" id="IPR036388">
    <property type="entry name" value="WH-like_DNA-bd_sf"/>
</dbReference>
<dbReference type="InterPro" id="IPR046335">
    <property type="entry name" value="LacI/GalR-like_sensor"/>
</dbReference>
<dbReference type="PRINTS" id="PR00037">
    <property type="entry name" value="HTHLACR"/>
</dbReference>
<reference evidence="5 6" key="1">
    <citation type="submission" date="2018-08" db="EMBL/GenBank/DDBJ databases">
        <title>Isolation, diversity and antifungal activity of Actinobacteria from cow dung.</title>
        <authorList>
            <person name="Ling L."/>
        </authorList>
    </citation>
    <scope>NUCLEOTIDE SEQUENCE [LARGE SCALE GENOMIC DNA]</scope>
    <source>
        <strain evidence="5 6">NEAU-LLE</strain>
    </source>
</reference>
<dbReference type="PANTHER" id="PTHR30146:SF155">
    <property type="entry name" value="ALANINE RACEMASE"/>
    <property type="match status" value="1"/>
</dbReference>
<gene>
    <name evidence="5" type="ORF">DY023_05025</name>
</gene>
<dbReference type="GO" id="GO:0000976">
    <property type="term" value="F:transcription cis-regulatory region binding"/>
    <property type="evidence" value="ECO:0007669"/>
    <property type="project" value="TreeGrafter"/>
</dbReference>